<proteinExistence type="inferred from homology"/>
<accession>A0A1U9JVZ2</accession>
<dbReference type="KEGG" id="thd:BHV28_13330"/>
<comment type="function">
    <text evidence="1 13">Transfers the gamma-phosphate of ATP to the 4'-position of a tetraacyldisaccharide 1-phosphate intermediate (termed DS-1-P) to form tetraacyldisaccharide 1,4'-bis-phosphate (lipid IVA).</text>
</comment>
<dbReference type="GO" id="GO:0005524">
    <property type="term" value="F:ATP binding"/>
    <property type="evidence" value="ECO:0007669"/>
    <property type="project" value="UniProtKB-UniRule"/>
</dbReference>
<dbReference type="GO" id="GO:0009029">
    <property type="term" value="F:lipid-A 4'-kinase activity"/>
    <property type="evidence" value="ECO:0007669"/>
    <property type="project" value="UniProtKB-UniRule"/>
</dbReference>
<evidence type="ECO:0000256" key="11">
    <source>
        <dbReference type="ARBA" id="ARBA00023098"/>
    </source>
</evidence>
<comment type="similarity">
    <text evidence="13">Belongs to the LpxK family.</text>
</comment>
<evidence type="ECO:0000256" key="12">
    <source>
        <dbReference type="ARBA" id="ARBA00029757"/>
    </source>
</evidence>
<evidence type="ECO:0000256" key="13">
    <source>
        <dbReference type="HAMAP-Rule" id="MF_00409"/>
    </source>
</evidence>
<evidence type="ECO:0000256" key="1">
    <source>
        <dbReference type="ARBA" id="ARBA00002274"/>
    </source>
</evidence>
<keyword evidence="11 13" id="KW-0443">Lipid metabolism</keyword>
<dbReference type="UniPathway" id="UPA00359">
    <property type="reaction ID" value="UER00482"/>
</dbReference>
<dbReference type="SUPFAM" id="SSF52540">
    <property type="entry name" value="P-loop containing nucleoside triphosphate hydrolases"/>
    <property type="match status" value="1"/>
</dbReference>
<feature type="binding site" evidence="13">
    <location>
        <begin position="54"/>
        <end position="61"/>
    </location>
    <ligand>
        <name>ATP</name>
        <dbReference type="ChEBI" id="CHEBI:30616"/>
    </ligand>
</feature>
<dbReference type="Proteomes" id="UP000188912">
    <property type="component" value="Chromosome"/>
</dbReference>
<evidence type="ECO:0000256" key="4">
    <source>
        <dbReference type="ARBA" id="ARBA00016436"/>
    </source>
</evidence>
<keyword evidence="5 13" id="KW-0444">Lipid biosynthesis</keyword>
<evidence type="ECO:0000256" key="7">
    <source>
        <dbReference type="ARBA" id="ARBA00022679"/>
    </source>
</evidence>
<evidence type="ECO:0000256" key="9">
    <source>
        <dbReference type="ARBA" id="ARBA00022777"/>
    </source>
</evidence>
<evidence type="ECO:0000256" key="2">
    <source>
        <dbReference type="ARBA" id="ARBA00004870"/>
    </source>
</evidence>
<evidence type="ECO:0000313" key="14">
    <source>
        <dbReference type="EMBL" id="AQS42016.1"/>
    </source>
</evidence>
<keyword evidence="9 13" id="KW-0418">Kinase</keyword>
<evidence type="ECO:0000256" key="3">
    <source>
        <dbReference type="ARBA" id="ARBA00012071"/>
    </source>
</evidence>
<reference evidence="14 15" key="2">
    <citation type="journal article" date="2016" name="Sci. Rep.">
        <title>The genome of Rhizobiales bacteria in predatory ants reveals urease gene functions but no genes for nitrogen fixation.</title>
        <authorList>
            <person name="Neuvonen M.M."/>
            <person name="Tamarit D."/>
            <person name="Naslund K."/>
            <person name="Liebig J."/>
            <person name="Feldhaar H."/>
            <person name="Moran N.A."/>
            <person name="Guy L."/>
            <person name="Andersson S.G."/>
        </authorList>
    </citation>
    <scope>NUCLEOTIDE SEQUENCE [LARGE SCALE GENOMIC DNA]</scope>
    <source>
        <strain evidence="14 15">Hsal</strain>
    </source>
</reference>
<keyword evidence="10 13" id="KW-0067">ATP-binding</keyword>
<name>A0A1U9JVZ2_9HYPH</name>
<dbReference type="GO" id="GO:0005886">
    <property type="term" value="C:plasma membrane"/>
    <property type="evidence" value="ECO:0007669"/>
    <property type="project" value="TreeGrafter"/>
</dbReference>
<keyword evidence="7 13" id="KW-0808">Transferase</keyword>
<dbReference type="NCBIfam" id="TIGR00682">
    <property type="entry name" value="lpxK"/>
    <property type="match status" value="1"/>
</dbReference>
<sequence>MANETPDFWWEKTGFLSTLLQPAAWVYGRVAQRNMETKIPPQINLPVLCVGNFTLGGAGKTPVAIAIARAAQGAGLKPGVVMRGFGGSVRGPHKVDVTRDRARDVGDEALLLAAHADVVVDKDRYRGAQALARDGCDFIVMDDGFQSRRLYADYSLLVVDAMRGIGNGLVFPAGPLRAPLITQLAYSDGVLIMGEGVKGDEAVRFAARAARPVDHAHSISSAQQPVEGERFLAFAGIGNPQKFFAGIVAAGGIVAQTRTFADHHFFNTYDIADIVASVKANNLVAATTAKDYVRLKTDGLDQQFEQLYVFDVDVTFRRAGFCKMLIEETIARYKERCLR</sequence>
<dbReference type="STRING" id="1902579.BHV28_13330"/>
<comment type="catalytic activity">
    <reaction evidence="13">
        <text>a lipid A disaccharide + ATP = a lipid IVA + ADP + H(+)</text>
        <dbReference type="Rhea" id="RHEA:67840"/>
        <dbReference type="ChEBI" id="CHEBI:15378"/>
        <dbReference type="ChEBI" id="CHEBI:30616"/>
        <dbReference type="ChEBI" id="CHEBI:176343"/>
        <dbReference type="ChEBI" id="CHEBI:176425"/>
        <dbReference type="ChEBI" id="CHEBI:456216"/>
        <dbReference type="EC" id="2.7.1.130"/>
    </reaction>
</comment>
<dbReference type="InterPro" id="IPR027417">
    <property type="entry name" value="P-loop_NTPase"/>
</dbReference>
<keyword evidence="8 13" id="KW-0547">Nucleotide-binding</keyword>
<dbReference type="PANTHER" id="PTHR42724">
    <property type="entry name" value="TETRAACYLDISACCHARIDE 4'-KINASE"/>
    <property type="match status" value="1"/>
</dbReference>
<dbReference type="Pfam" id="PF02606">
    <property type="entry name" value="LpxK"/>
    <property type="match status" value="1"/>
</dbReference>
<evidence type="ECO:0000256" key="6">
    <source>
        <dbReference type="ARBA" id="ARBA00022556"/>
    </source>
</evidence>
<reference evidence="14 15" key="1">
    <citation type="journal article" date="2010" name="Science">
        <title>Genomic comparison of the ants Camponotus floridanus and Harpegnathos saltator.</title>
        <authorList>
            <person name="Bonasio R."/>
            <person name="Zhang G."/>
            <person name="Ye C."/>
            <person name="Mutti N.S."/>
            <person name="Fang X."/>
            <person name="Qin N."/>
            <person name="Donahue G."/>
            <person name="Yang P."/>
            <person name="Li Q."/>
            <person name="Li C."/>
            <person name="Zhang P."/>
            <person name="Huang Z."/>
            <person name="Berger S.L."/>
            <person name="Reinberg D."/>
            <person name="Wang J."/>
            <person name="Liebig J."/>
        </authorList>
    </citation>
    <scope>NUCLEOTIDE SEQUENCE [LARGE SCALE GENOMIC DNA]</scope>
    <source>
        <strain evidence="14 15">Hsal</strain>
    </source>
</reference>
<dbReference type="GO" id="GO:0009245">
    <property type="term" value="P:lipid A biosynthetic process"/>
    <property type="evidence" value="ECO:0007669"/>
    <property type="project" value="UniProtKB-UniRule"/>
</dbReference>
<dbReference type="HAMAP" id="MF_00409">
    <property type="entry name" value="LpxK"/>
    <property type="match status" value="1"/>
</dbReference>
<dbReference type="PANTHER" id="PTHR42724:SF1">
    <property type="entry name" value="TETRAACYLDISACCHARIDE 4'-KINASE, MITOCHONDRIAL-RELATED"/>
    <property type="match status" value="1"/>
</dbReference>
<evidence type="ECO:0000256" key="10">
    <source>
        <dbReference type="ARBA" id="ARBA00022840"/>
    </source>
</evidence>
<dbReference type="AlphaFoldDB" id="A0A1U9JVZ2"/>
<dbReference type="EC" id="2.7.1.130" evidence="3 13"/>
<dbReference type="InterPro" id="IPR003758">
    <property type="entry name" value="LpxK"/>
</dbReference>
<comment type="pathway">
    <text evidence="2 13">Glycolipid biosynthesis; lipid IV(A) biosynthesis; lipid IV(A) from (3R)-3-hydroxytetradecanoyl-[acyl-carrier-protein] and UDP-N-acetyl-alpha-D-glucosamine: step 6/6.</text>
</comment>
<organism evidence="14 15">
    <name type="scientific">Candidatus Tokpelaia hoelldobleri</name>
    <dbReference type="NCBI Taxonomy" id="1902579"/>
    <lineage>
        <taxon>Bacteria</taxon>
        <taxon>Pseudomonadati</taxon>
        <taxon>Pseudomonadota</taxon>
        <taxon>Alphaproteobacteria</taxon>
        <taxon>Hyphomicrobiales</taxon>
        <taxon>Candidatus Tokpelaia</taxon>
    </lineage>
</organism>
<gene>
    <name evidence="13 14" type="primary">lpxK</name>
    <name evidence="14" type="ORF">BHV28_13330</name>
</gene>
<keyword evidence="6 13" id="KW-0441">Lipid A biosynthesis</keyword>
<dbReference type="GO" id="GO:0009244">
    <property type="term" value="P:lipopolysaccharide core region biosynthetic process"/>
    <property type="evidence" value="ECO:0007669"/>
    <property type="project" value="TreeGrafter"/>
</dbReference>
<evidence type="ECO:0000256" key="8">
    <source>
        <dbReference type="ARBA" id="ARBA00022741"/>
    </source>
</evidence>
<evidence type="ECO:0000256" key="5">
    <source>
        <dbReference type="ARBA" id="ARBA00022516"/>
    </source>
</evidence>
<dbReference type="EMBL" id="CP017315">
    <property type="protein sequence ID" value="AQS42016.1"/>
    <property type="molecule type" value="Genomic_DNA"/>
</dbReference>
<evidence type="ECO:0000313" key="15">
    <source>
        <dbReference type="Proteomes" id="UP000188912"/>
    </source>
</evidence>
<protein>
    <recommendedName>
        <fullName evidence="4 13">Tetraacyldisaccharide 4'-kinase</fullName>
        <ecNumber evidence="3 13">2.7.1.130</ecNumber>
    </recommendedName>
    <alternativeName>
        <fullName evidence="12 13">Lipid A 4'-kinase</fullName>
    </alternativeName>
</protein>
<keyword evidence="15" id="KW-1185">Reference proteome</keyword>